<dbReference type="GO" id="GO:0000076">
    <property type="term" value="P:DNA replication checkpoint signaling"/>
    <property type="evidence" value="ECO:0007669"/>
    <property type="project" value="UniProtKB-UniRule"/>
</dbReference>
<accession>A0AAV0LBL9</accession>
<evidence type="ECO:0000256" key="3">
    <source>
        <dbReference type="ARBA" id="ARBA00022763"/>
    </source>
</evidence>
<dbReference type="SUPFAM" id="SSF57756">
    <property type="entry name" value="Retrovirus zinc finger-like domains"/>
    <property type="match status" value="1"/>
</dbReference>
<comment type="caution">
    <text evidence="11">The sequence shown here is derived from an EMBL/GenBank/DDBJ whole genome shotgun (WGS) entry which is preliminary data.</text>
</comment>
<evidence type="ECO:0000259" key="9">
    <source>
        <dbReference type="PROSITE" id="PS50158"/>
    </source>
</evidence>
<dbReference type="Pfam" id="PF00098">
    <property type="entry name" value="zf-CCHC"/>
    <property type="match status" value="1"/>
</dbReference>
<evidence type="ECO:0000256" key="5">
    <source>
        <dbReference type="ARBA" id="ARBA00023306"/>
    </source>
</evidence>
<keyword evidence="6" id="KW-0479">Metal-binding</keyword>
<feature type="compositionally biased region" description="Low complexity" evidence="8">
    <location>
        <begin position="24"/>
        <end position="44"/>
    </location>
</feature>
<keyword evidence="3 7" id="KW-0227">DNA damage</keyword>
<keyword evidence="6" id="KW-0863">Zinc-finger</keyword>
<evidence type="ECO:0000256" key="2">
    <source>
        <dbReference type="ARBA" id="ARBA00006075"/>
    </source>
</evidence>
<dbReference type="EMBL" id="CAMGYJ010000006">
    <property type="protein sequence ID" value="CAI0431906.1"/>
    <property type="molecule type" value="Genomic_DNA"/>
</dbReference>
<dbReference type="SMART" id="SM00343">
    <property type="entry name" value="ZnF_C2HC"/>
    <property type="match status" value="1"/>
</dbReference>
<dbReference type="Pfam" id="PF07962">
    <property type="entry name" value="Swi3"/>
    <property type="match status" value="1"/>
</dbReference>
<keyword evidence="4 7" id="KW-0539">Nucleus</keyword>
<keyword evidence="13" id="KW-1185">Reference proteome</keyword>
<dbReference type="Proteomes" id="UP001154282">
    <property type="component" value="Unassembled WGS sequence"/>
</dbReference>
<gene>
    <name evidence="10" type="ORF">LITE_LOCUS23208</name>
    <name evidence="11" type="ORF">LITE_LOCUS23209</name>
    <name evidence="12" type="ORF">LITE_LOCUS23210</name>
</gene>
<evidence type="ECO:0000313" key="10">
    <source>
        <dbReference type="EMBL" id="CAI0431906.1"/>
    </source>
</evidence>
<dbReference type="AlphaFoldDB" id="A0AAV0LBL9"/>
<dbReference type="GO" id="GO:0043111">
    <property type="term" value="P:replication fork arrest"/>
    <property type="evidence" value="ECO:0007669"/>
    <property type="project" value="TreeGrafter"/>
</dbReference>
<dbReference type="InterPro" id="IPR040038">
    <property type="entry name" value="TIPIN/Csm3/Swi3"/>
</dbReference>
<dbReference type="GO" id="GO:0031298">
    <property type="term" value="C:replication fork protection complex"/>
    <property type="evidence" value="ECO:0007669"/>
    <property type="project" value="TreeGrafter"/>
</dbReference>
<evidence type="ECO:0000256" key="4">
    <source>
        <dbReference type="ARBA" id="ARBA00023242"/>
    </source>
</evidence>
<dbReference type="PROSITE" id="PS50158">
    <property type="entry name" value="ZF_CCHC"/>
    <property type="match status" value="1"/>
</dbReference>
<sequence>MADAAPTGCYKCGRPGHWSRDCPDSQSNPNPNPPTSGSNPSNNSFTRSFPPKFGNNGKPPLAPKPKKVPRTRPKLTPDLLLSDDGFGFILRYFPKNFKYRGRGREVSDLGHLLSLYSEWHERLLPYYSFDQFIQRVERVAASRRVKTCISAIRDKVARGGDPTKLHESPAENDNLDEQDLSTPAEGMNSEGFHCEAQPSSGNHGAEAVEEDLFQDIYERATDPPSRTTGSGSGPQVNDNNGSSSRNEAAEITEEQRARIEANRLKALEKAAARRRLQQQSAS</sequence>
<feature type="compositionally biased region" description="Basic residues" evidence="8">
    <location>
        <begin position="64"/>
        <end position="73"/>
    </location>
</feature>
<feature type="domain" description="CCHC-type" evidence="9">
    <location>
        <begin position="9"/>
        <end position="24"/>
    </location>
</feature>
<dbReference type="PANTHER" id="PTHR13220">
    <property type="entry name" value="TIMELESS INTERACTING-RELATED"/>
    <property type="match status" value="1"/>
</dbReference>
<dbReference type="EMBL" id="CAMGYJ010000006">
    <property type="protein sequence ID" value="CAI0431907.1"/>
    <property type="molecule type" value="Genomic_DNA"/>
</dbReference>
<dbReference type="EMBL" id="CAMGYJ010000006">
    <property type="protein sequence ID" value="CAI0431908.1"/>
    <property type="molecule type" value="Genomic_DNA"/>
</dbReference>
<dbReference type="GO" id="GO:0031297">
    <property type="term" value="P:replication fork processing"/>
    <property type="evidence" value="ECO:0007669"/>
    <property type="project" value="UniProtKB-UniRule"/>
</dbReference>
<dbReference type="InterPro" id="IPR012923">
    <property type="entry name" value="Csm3"/>
</dbReference>
<comment type="function">
    <text evidence="7">Plays an important role in the control of DNA replication and the maintenance of replication fork stability.</text>
</comment>
<comment type="subcellular location">
    <subcellularLocation>
        <location evidence="1 7">Nucleus</location>
    </subcellularLocation>
</comment>
<dbReference type="PANTHER" id="PTHR13220:SF11">
    <property type="entry name" value="TIMELESS-INTERACTING PROTEIN"/>
    <property type="match status" value="1"/>
</dbReference>
<organism evidence="11 13">
    <name type="scientific">Linum tenue</name>
    <dbReference type="NCBI Taxonomy" id="586396"/>
    <lineage>
        <taxon>Eukaryota</taxon>
        <taxon>Viridiplantae</taxon>
        <taxon>Streptophyta</taxon>
        <taxon>Embryophyta</taxon>
        <taxon>Tracheophyta</taxon>
        <taxon>Spermatophyta</taxon>
        <taxon>Magnoliopsida</taxon>
        <taxon>eudicotyledons</taxon>
        <taxon>Gunneridae</taxon>
        <taxon>Pentapetalae</taxon>
        <taxon>rosids</taxon>
        <taxon>fabids</taxon>
        <taxon>Malpighiales</taxon>
        <taxon>Linaceae</taxon>
        <taxon>Linum</taxon>
    </lineage>
</organism>
<feature type="compositionally biased region" description="Polar residues" evidence="8">
    <location>
        <begin position="224"/>
        <end position="246"/>
    </location>
</feature>
<keyword evidence="5 7" id="KW-0131">Cell cycle</keyword>
<evidence type="ECO:0000313" key="11">
    <source>
        <dbReference type="EMBL" id="CAI0431907.1"/>
    </source>
</evidence>
<dbReference type="GO" id="GO:0006974">
    <property type="term" value="P:DNA damage response"/>
    <property type="evidence" value="ECO:0007669"/>
    <property type="project" value="UniProtKB-KW"/>
</dbReference>
<keyword evidence="6" id="KW-0862">Zinc</keyword>
<dbReference type="Gene3D" id="4.10.60.10">
    <property type="entry name" value="Zinc finger, CCHC-type"/>
    <property type="match status" value="1"/>
</dbReference>
<name>A0AAV0LBL9_9ROSI</name>
<dbReference type="InterPro" id="IPR001878">
    <property type="entry name" value="Znf_CCHC"/>
</dbReference>
<dbReference type="InterPro" id="IPR036875">
    <property type="entry name" value="Znf_CCHC_sf"/>
</dbReference>
<dbReference type="GO" id="GO:0008270">
    <property type="term" value="F:zinc ion binding"/>
    <property type="evidence" value="ECO:0007669"/>
    <property type="project" value="UniProtKB-KW"/>
</dbReference>
<reference evidence="11" key="1">
    <citation type="submission" date="2022-08" db="EMBL/GenBank/DDBJ databases">
        <authorList>
            <person name="Gutierrez-Valencia J."/>
        </authorList>
    </citation>
    <scope>NUCLEOTIDE SEQUENCE</scope>
</reference>
<evidence type="ECO:0000313" key="13">
    <source>
        <dbReference type="Proteomes" id="UP001154282"/>
    </source>
</evidence>
<evidence type="ECO:0000256" key="8">
    <source>
        <dbReference type="SAM" id="MobiDB-lite"/>
    </source>
</evidence>
<comment type="similarity">
    <text evidence="2 7">Belongs to the CSM3 family.</text>
</comment>
<evidence type="ECO:0000256" key="1">
    <source>
        <dbReference type="ARBA" id="ARBA00004123"/>
    </source>
</evidence>
<protein>
    <recommendedName>
        <fullName evidence="9">CCHC-type domain-containing protein</fullName>
    </recommendedName>
</protein>
<evidence type="ECO:0000256" key="6">
    <source>
        <dbReference type="PROSITE-ProRule" id="PRU00047"/>
    </source>
</evidence>
<feature type="compositionally biased region" description="Basic and acidic residues" evidence="8">
    <location>
        <begin position="159"/>
        <end position="169"/>
    </location>
</feature>
<proteinExistence type="inferred from homology"/>
<feature type="region of interest" description="Disordered" evidence="8">
    <location>
        <begin position="1"/>
        <end position="76"/>
    </location>
</feature>
<feature type="region of interest" description="Disordered" evidence="8">
    <location>
        <begin position="159"/>
        <end position="256"/>
    </location>
</feature>
<dbReference type="GO" id="GO:0003677">
    <property type="term" value="F:DNA binding"/>
    <property type="evidence" value="ECO:0007669"/>
    <property type="project" value="TreeGrafter"/>
</dbReference>
<evidence type="ECO:0000256" key="7">
    <source>
        <dbReference type="RuleBase" id="RU366049"/>
    </source>
</evidence>
<evidence type="ECO:0000313" key="12">
    <source>
        <dbReference type="EMBL" id="CAI0431908.1"/>
    </source>
</evidence>